<feature type="compositionally biased region" description="Basic residues" evidence="1">
    <location>
        <begin position="1"/>
        <end position="12"/>
    </location>
</feature>
<dbReference type="InterPro" id="IPR050232">
    <property type="entry name" value="FBL13/AtMIF1-like"/>
</dbReference>
<accession>A0ABC9F0U5</accession>
<gene>
    <name evidence="2" type="ORF">URODEC1_LOCUS100271</name>
</gene>
<dbReference type="AlphaFoldDB" id="A0ABC9F0U5"/>
<reference evidence="2" key="1">
    <citation type="submission" date="2024-10" db="EMBL/GenBank/DDBJ databases">
        <authorList>
            <person name="Ryan C."/>
        </authorList>
    </citation>
    <scope>NUCLEOTIDE SEQUENCE [LARGE SCALE GENOMIC DNA]</scope>
</reference>
<evidence type="ECO:0000313" key="3">
    <source>
        <dbReference type="Proteomes" id="UP001497457"/>
    </source>
</evidence>
<dbReference type="PANTHER" id="PTHR31900">
    <property type="entry name" value="F-BOX/RNI SUPERFAMILY PROTEIN-RELATED"/>
    <property type="match status" value="1"/>
</dbReference>
<organism evidence="2 3">
    <name type="scientific">Urochloa decumbens</name>
    <dbReference type="NCBI Taxonomy" id="240449"/>
    <lineage>
        <taxon>Eukaryota</taxon>
        <taxon>Viridiplantae</taxon>
        <taxon>Streptophyta</taxon>
        <taxon>Embryophyta</taxon>
        <taxon>Tracheophyta</taxon>
        <taxon>Spermatophyta</taxon>
        <taxon>Magnoliopsida</taxon>
        <taxon>Liliopsida</taxon>
        <taxon>Poales</taxon>
        <taxon>Poaceae</taxon>
        <taxon>PACMAD clade</taxon>
        <taxon>Panicoideae</taxon>
        <taxon>Panicodae</taxon>
        <taxon>Paniceae</taxon>
        <taxon>Melinidinae</taxon>
        <taxon>Urochloa</taxon>
    </lineage>
</organism>
<feature type="region of interest" description="Disordered" evidence="1">
    <location>
        <begin position="1"/>
        <end position="21"/>
    </location>
</feature>
<dbReference type="InterPro" id="IPR032675">
    <property type="entry name" value="LRR_dom_sf"/>
</dbReference>
<dbReference type="Gene3D" id="3.80.10.10">
    <property type="entry name" value="Ribonuclease Inhibitor"/>
    <property type="match status" value="1"/>
</dbReference>
<dbReference type="Proteomes" id="UP001497457">
    <property type="component" value="Chromosome 5rd"/>
</dbReference>
<evidence type="ECO:0000313" key="2">
    <source>
        <dbReference type="EMBL" id="CAL5066103.1"/>
    </source>
</evidence>
<keyword evidence="3" id="KW-1185">Reference proteome</keyword>
<dbReference type="EMBL" id="OZ075115">
    <property type="protein sequence ID" value="CAL5066103.1"/>
    <property type="molecule type" value="Genomic_DNA"/>
</dbReference>
<name>A0ABC9F0U5_9POAL</name>
<protein>
    <recommendedName>
        <fullName evidence="4">F-box domain-containing protein</fullName>
    </recommendedName>
</protein>
<sequence length="398" mass="43824">MWLATRSRKQQRRQPQPTPEGTLLAALPKEIQDDVLARLPARDAVRTSLLSPQLDLDIADGLLHVAAGKLPRSVSLDIPAAASGVPPPHHAAVPSLFACDDDALADLRLGGCALPAPPSGFAGFHALNALDLDGVVFTAENGCVQLEAMLAAAPGLRDLRLKDIFFRVAGGGRWVIGGPSLRRLVLCLRLAGGGDWELRALPKLECAHVFLYDPPSDRDYIHLFNALSTVRELKISNLDSLTLHQEPIVPGSLSREFKNLRVLKLDTNFYFLSTYISTYCLLFKAPFLQVLEITDYFRGRKIAEVDKVAGCLVTSLMCCSFLDNLEYLLMISISCSENDMHFIKRVLHTARNLQEVSADMFQGSRKRAQEASRELQECQRASPEASISVKYRDSVCNA</sequence>
<dbReference type="PANTHER" id="PTHR31900:SF32">
    <property type="entry name" value="F-BOX_RNI_FBD-LIKE DOMAIN PROTEIN"/>
    <property type="match status" value="1"/>
</dbReference>
<evidence type="ECO:0000256" key="1">
    <source>
        <dbReference type="SAM" id="MobiDB-lite"/>
    </source>
</evidence>
<proteinExistence type="predicted"/>
<dbReference type="SUPFAM" id="SSF52047">
    <property type="entry name" value="RNI-like"/>
    <property type="match status" value="1"/>
</dbReference>
<evidence type="ECO:0008006" key="4">
    <source>
        <dbReference type="Google" id="ProtNLM"/>
    </source>
</evidence>